<dbReference type="UniPathway" id="UPA00232"/>
<evidence type="ECO:0000313" key="4">
    <source>
        <dbReference type="EMBL" id="MDP2490910.1"/>
    </source>
</evidence>
<comment type="similarity">
    <text evidence="1">Belongs to the UbiT family.</text>
</comment>
<dbReference type="InterPro" id="IPR016830">
    <property type="entry name" value="UbiT"/>
</dbReference>
<dbReference type="HAMAP" id="MF_02231">
    <property type="entry name" value="UbiT"/>
    <property type="match status" value="1"/>
</dbReference>
<dbReference type="PIRSF" id="PIRSF025550">
    <property type="entry name" value="UCP025550_lpd_carrier"/>
    <property type="match status" value="1"/>
</dbReference>
<evidence type="ECO:0000313" key="5">
    <source>
        <dbReference type="EMBL" id="MDP2501554.1"/>
    </source>
</evidence>
<evidence type="ECO:0000259" key="2">
    <source>
        <dbReference type="Pfam" id="PF02036"/>
    </source>
</evidence>
<evidence type="ECO:0000256" key="1">
    <source>
        <dbReference type="HAMAP-Rule" id="MF_02231"/>
    </source>
</evidence>
<evidence type="ECO:0000313" key="3">
    <source>
        <dbReference type="EMBL" id="MDH5921484.1"/>
    </source>
</evidence>
<reference evidence="4" key="4">
    <citation type="submission" date="2023-07" db="EMBL/GenBank/DDBJ databases">
        <title>Genome content predicts the carbon catabolic preferences of heterotrophic bacteria.</title>
        <authorList>
            <person name="Gralka M."/>
        </authorList>
    </citation>
    <scope>NUCLEOTIDE SEQUENCE</scope>
    <source>
        <strain evidence="5">6E02</strain>
        <strain evidence="4">6E03</strain>
    </source>
</reference>
<dbReference type="SUPFAM" id="SSF55718">
    <property type="entry name" value="SCP-like"/>
    <property type="match status" value="1"/>
</dbReference>
<dbReference type="EMBL" id="PIFK01000008">
    <property type="protein sequence ID" value="PTP38415.1"/>
    <property type="molecule type" value="Genomic_DNA"/>
</dbReference>
<reference evidence="10 11" key="1">
    <citation type="submission" date="2017-11" db="EMBL/GenBank/DDBJ databases">
        <title>Population delineation of vibrios coincides with oyster pathogenicity.</title>
        <authorList>
            <person name="Bruto M."/>
            <person name="Labreuche Y."/>
            <person name="James A."/>
            <person name="Piel D."/>
            <person name="Chenivesse S."/>
            <person name="Petton B."/>
            <person name="Polz M.F."/>
            <person name="Le Roux F."/>
        </authorList>
    </citation>
    <scope>NUCLEOTIDE SEQUENCE [LARGE SCALE GENOMIC DNA]</scope>
    <source>
        <strain evidence="8 10">1F_55</strain>
        <strain evidence="9 11">FF_144</strain>
    </source>
</reference>
<dbReference type="GO" id="GO:0006744">
    <property type="term" value="P:ubiquinone biosynthetic process"/>
    <property type="evidence" value="ECO:0007669"/>
    <property type="project" value="UniProtKB-UniRule"/>
</dbReference>
<dbReference type="PANTHER" id="PTHR10094:SF25">
    <property type="entry name" value="SCP2 STEROL-BINDING DOMAIN-CONTAINING PROTEIN 1"/>
    <property type="match status" value="1"/>
</dbReference>
<comment type="function">
    <text evidence="1">Required for O(2)-independent ubiquinone (coenzyme Q) biosynthesis. Likely functions as an accessory factor.</text>
</comment>
<gene>
    <name evidence="1" type="primary">ubiT</name>
    <name evidence="6" type="ORF">ACED33_07460</name>
    <name evidence="9" type="ORF">CWO07_05255</name>
    <name evidence="8" type="ORF">CWO36_07370</name>
    <name evidence="7" type="ORF">F0234_11780</name>
    <name evidence="3" type="ORF">L8R85_10660</name>
    <name evidence="4" type="ORF">Q8W38_16285</name>
    <name evidence="5" type="ORF">Q8W42_12625</name>
</gene>
<reference evidence="3" key="3">
    <citation type="submission" date="2022-01" db="EMBL/GenBank/DDBJ databases">
        <title>Vibrio aestuarianus Clade A and Clade B isolates are associated with Pacific oyster (Crassostrea gigas) disease outbreaks across Ireland.</title>
        <authorList>
            <person name="Coyle N."/>
            <person name="O'Toole C."/>
            <person name="Thomas J.C.L."/>
            <person name="Ryder D."/>
            <person name="Cheslett D."/>
            <person name="Feist S."/>
            <person name="Bean T."/>
            <person name="Joseph A."/>
            <person name="Waina A."/>
            <person name="Feil E."/>
            <person name="Verner-Jeffreys D.W."/>
        </authorList>
    </citation>
    <scope>NUCLEOTIDE SEQUENCE</scope>
    <source>
        <strain evidence="3">S/17/14 A</strain>
    </source>
</reference>
<dbReference type="Proteomes" id="UP000519158">
    <property type="component" value="Unassembled WGS sequence"/>
</dbReference>
<dbReference type="RefSeq" id="WP_017080003.1">
    <property type="nucleotide sequence ID" value="NZ_AP025508.1"/>
</dbReference>
<proteinExistence type="inferred from homology"/>
<organism evidence="9 11">
    <name type="scientific">Vibrio splendidus</name>
    <dbReference type="NCBI Taxonomy" id="29497"/>
    <lineage>
        <taxon>Bacteria</taxon>
        <taxon>Pseudomonadati</taxon>
        <taxon>Pseudomonadota</taxon>
        <taxon>Gammaproteobacteria</taxon>
        <taxon>Vibrionales</taxon>
        <taxon>Vibrionaceae</taxon>
        <taxon>Vibrio</taxon>
    </lineage>
</organism>
<accession>A0A2R6UM65</accession>
<dbReference type="PANTHER" id="PTHR10094">
    <property type="entry name" value="STEROL CARRIER PROTEIN 2 SCP-2 FAMILY PROTEIN"/>
    <property type="match status" value="1"/>
</dbReference>
<evidence type="ECO:0000313" key="8">
    <source>
        <dbReference type="EMBL" id="PTP20801.1"/>
    </source>
</evidence>
<name>A0A2R6UM65_VIBSP</name>
<dbReference type="Proteomes" id="UP000244080">
    <property type="component" value="Unassembled WGS sequence"/>
</dbReference>
<dbReference type="EMBL" id="VTXL01000009">
    <property type="protein sequence ID" value="NOJ13435.1"/>
    <property type="molecule type" value="Genomic_DNA"/>
</dbReference>
<keyword evidence="1" id="KW-0831">Ubiquinone biosynthesis</keyword>
<evidence type="ECO:0000313" key="9">
    <source>
        <dbReference type="EMBL" id="PTP38415.1"/>
    </source>
</evidence>
<dbReference type="EMBL" id="JAUYVK010000016">
    <property type="protein sequence ID" value="MDP2490910.1"/>
    <property type="molecule type" value="Genomic_DNA"/>
</dbReference>
<dbReference type="InterPro" id="IPR003033">
    <property type="entry name" value="SCP2_sterol-bd_dom"/>
</dbReference>
<reference evidence="6 13" key="5">
    <citation type="submission" date="2024-06" db="EMBL/GenBank/DDBJ databases">
        <authorList>
            <person name="Steensen K."/>
            <person name="Seneca J."/>
            <person name="Bartlau N."/>
            <person name="Yu A.X."/>
            <person name="Polz M.F."/>
        </authorList>
    </citation>
    <scope>NUCLEOTIDE SEQUENCE [LARGE SCALE GENOMIC DNA]</scope>
    <source>
        <strain evidence="6 13">1F145</strain>
    </source>
</reference>
<dbReference type="Pfam" id="PF02036">
    <property type="entry name" value="SCP2"/>
    <property type="match status" value="1"/>
</dbReference>
<dbReference type="InterPro" id="IPR036527">
    <property type="entry name" value="SCP2_sterol-bd_dom_sf"/>
</dbReference>
<evidence type="ECO:0000313" key="10">
    <source>
        <dbReference type="Proteomes" id="UP000244080"/>
    </source>
</evidence>
<dbReference type="Proteomes" id="UP001569200">
    <property type="component" value="Unassembled WGS sequence"/>
</dbReference>
<dbReference type="Proteomes" id="UP001177883">
    <property type="component" value="Unassembled WGS sequence"/>
</dbReference>
<dbReference type="EMBL" id="JBGOOW010000005">
    <property type="protein sequence ID" value="MEZ8180506.1"/>
    <property type="molecule type" value="Genomic_DNA"/>
</dbReference>
<keyword evidence="13" id="KW-1185">Reference proteome</keyword>
<sequence length="189" mass="21362">MMHSILLTKLRISHVINKIRTQLVQNAASILRSPVQLLPKTVQKRALLEALKNVFKEALEDGDFEFLEDKWLKVSIKDMGLSWCISYQNEQLVVADNEVVEDVSFSGNLNDLVLIAGRKEDPDTLFFQRRLSIEGDTELGLEVKNLMDSVDLDVLPTPMKTLLNQLADFVQKGVQSPDTQSEVMNAYSN</sequence>
<evidence type="ECO:0000313" key="11">
    <source>
        <dbReference type="Proteomes" id="UP000244197"/>
    </source>
</evidence>
<dbReference type="Proteomes" id="UP000244197">
    <property type="component" value="Unassembled WGS sequence"/>
</dbReference>
<reference evidence="7 12" key="2">
    <citation type="submission" date="2019-09" db="EMBL/GenBank/DDBJ databases">
        <title>Draft genome sequencing and comparative genomics of hatchery-associated Vibrios.</title>
        <authorList>
            <person name="Kehlet-Delgado H."/>
            <person name="Mueller R.S."/>
        </authorList>
    </citation>
    <scope>NUCLEOTIDE SEQUENCE [LARGE SCALE GENOMIC DNA]</scope>
    <source>
        <strain evidence="7 12">99-70-13A3</strain>
    </source>
</reference>
<protein>
    <recommendedName>
        <fullName evidence="1">Ubiquinone biosynthesis accessory factor UbiT</fullName>
    </recommendedName>
</protein>
<dbReference type="EMBL" id="PIGA01000009">
    <property type="protein sequence ID" value="PTP20801.1"/>
    <property type="molecule type" value="Genomic_DNA"/>
</dbReference>
<feature type="domain" description="SCP2" evidence="2">
    <location>
        <begin position="51"/>
        <end position="148"/>
    </location>
</feature>
<comment type="pathway">
    <text evidence="1">Cofactor biosynthesis; ubiquinone biosynthesis.</text>
</comment>
<dbReference type="EMBL" id="JAKMYX010000033">
    <property type="protein sequence ID" value="MDH5921484.1"/>
    <property type="molecule type" value="Genomic_DNA"/>
</dbReference>
<dbReference type="Gene3D" id="3.30.1050.10">
    <property type="entry name" value="SCP2 sterol-binding domain"/>
    <property type="match status" value="1"/>
</dbReference>
<comment type="caution">
    <text evidence="9">The sequence shown here is derived from an EMBL/GenBank/DDBJ whole genome shotgun (WGS) entry which is preliminary data.</text>
</comment>
<evidence type="ECO:0000313" key="12">
    <source>
        <dbReference type="Proteomes" id="UP000519158"/>
    </source>
</evidence>
<dbReference type="OrthoDB" id="5292463at2"/>
<dbReference type="AlphaFoldDB" id="A0A2R6UM65"/>
<evidence type="ECO:0000313" key="7">
    <source>
        <dbReference type="EMBL" id="NOJ13435.1"/>
    </source>
</evidence>
<dbReference type="EMBL" id="JAUYVL010000006">
    <property type="protein sequence ID" value="MDP2501554.1"/>
    <property type="molecule type" value="Genomic_DNA"/>
</dbReference>
<dbReference type="Proteomes" id="UP001159663">
    <property type="component" value="Unassembled WGS sequence"/>
</dbReference>
<evidence type="ECO:0000313" key="13">
    <source>
        <dbReference type="Proteomes" id="UP001569200"/>
    </source>
</evidence>
<dbReference type="Proteomes" id="UP001177935">
    <property type="component" value="Unassembled WGS sequence"/>
</dbReference>
<dbReference type="GO" id="GO:0005829">
    <property type="term" value="C:cytosol"/>
    <property type="evidence" value="ECO:0007669"/>
    <property type="project" value="TreeGrafter"/>
</dbReference>
<evidence type="ECO:0000313" key="6">
    <source>
        <dbReference type="EMBL" id="MEZ8180506.1"/>
    </source>
</evidence>